<dbReference type="AlphaFoldDB" id="A0A371FBL1"/>
<feature type="non-terminal residue" evidence="1">
    <location>
        <position position="1"/>
    </location>
</feature>
<dbReference type="EMBL" id="QJKJ01009819">
    <property type="protein sequence ID" value="RDX75513.1"/>
    <property type="molecule type" value="Genomic_DNA"/>
</dbReference>
<comment type="caution">
    <text evidence="1">The sequence shown here is derived from an EMBL/GenBank/DDBJ whole genome shotgun (WGS) entry which is preliminary data.</text>
</comment>
<gene>
    <name evidence="1" type="ORF">CR513_44596</name>
</gene>
<sequence length="117" mass="13995">MAPKAELSELIKTMDKTTKVVEELKSELIIRKSSRAHQVLDYVDYIGMECCKMSGTGDEIMLKKTKSEFRDTDIKFWSLPIRWYWKWINWKRNLSFELQKLRGHTIDTNCHEEIRPK</sequence>
<accession>A0A371FBL1</accession>
<reference evidence="1" key="1">
    <citation type="submission" date="2018-05" db="EMBL/GenBank/DDBJ databases">
        <title>Draft genome of Mucuna pruriens seed.</title>
        <authorList>
            <person name="Nnadi N.E."/>
            <person name="Vos R."/>
            <person name="Hasami M.H."/>
            <person name="Devisetty U.K."/>
            <person name="Aguiy J.C."/>
        </authorList>
    </citation>
    <scope>NUCLEOTIDE SEQUENCE [LARGE SCALE GENOMIC DNA]</scope>
    <source>
        <strain evidence="1">JCA_2017</strain>
    </source>
</reference>
<proteinExistence type="predicted"/>
<protein>
    <submittedName>
        <fullName evidence="1">Uncharacterized protein</fullName>
    </submittedName>
</protein>
<keyword evidence="2" id="KW-1185">Reference proteome</keyword>
<name>A0A371FBL1_MUCPR</name>
<evidence type="ECO:0000313" key="1">
    <source>
        <dbReference type="EMBL" id="RDX75513.1"/>
    </source>
</evidence>
<organism evidence="1 2">
    <name type="scientific">Mucuna pruriens</name>
    <name type="common">Velvet bean</name>
    <name type="synonym">Dolichos pruriens</name>
    <dbReference type="NCBI Taxonomy" id="157652"/>
    <lineage>
        <taxon>Eukaryota</taxon>
        <taxon>Viridiplantae</taxon>
        <taxon>Streptophyta</taxon>
        <taxon>Embryophyta</taxon>
        <taxon>Tracheophyta</taxon>
        <taxon>Spermatophyta</taxon>
        <taxon>Magnoliopsida</taxon>
        <taxon>eudicotyledons</taxon>
        <taxon>Gunneridae</taxon>
        <taxon>Pentapetalae</taxon>
        <taxon>rosids</taxon>
        <taxon>fabids</taxon>
        <taxon>Fabales</taxon>
        <taxon>Fabaceae</taxon>
        <taxon>Papilionoideae</taxon>
        <taxon>50 kb inversion clade</taxon>
        <taxon>NPAAA clade</taxon>
        <taxon>indigoferoid/millettioid clade</taxon>
        <taxon>Phaseoleae</taxon>
        <taxon>Mucuna</taxon>
    </lineage>
</organism>
<evidence type="ECO:0000313" key="2">
    <source>
        <dbReference type="Proteomes" id="UP000257109"/>
    </source>
</evidence>
<dbReference type="Proteomes" id="UP000257109">
    <property type="component" value="Unassembled WGS sequence"/>
</dbReference>
<dbReference type="OrthoDB" id="1657181at2759"/>